<evidence type="ECO:0000313" key="2">
    <source>
        <dbReference type="EMBL" id="GJE56983.1"/>
    </source>
</evidence>
<organism evidence="2 3">
    <name type="scientific">Methylobacterium thuringiense</name>
    <dbReference type="NCBI Taxonomy" id="1003091"/>
    <lineage>
        <taxon>Bacteria</taxon>
        <taxon>Pseudomonadati</taxon>
        <taxon>Pseudomonadota</taxon>
        <taxon>Alphaproteobacteria</taxon>
        <taxon>Hyphomicrobiales</taxon>
        <taxon>Methylobacteriaceae</taxon>
        <taxon>Methylobacterium</taxon>
    </lineage>
</organism>
<keyword evidence="3" id="KW-1185">Reference proteome</keyword>
<protein>
    <recommendedName>
        <fullName evidence="4">DUF2946 domain-containing protein</fullName>
    </recommendedName>
</protein>
<reference evidence="2" key="1">
    <citation type="journal article" date="2021" name="Front. Microbiol.">
        <title>Comprehensive Comparative Genomics and Phenotyping of Methylobacterium Species.</title>
        <authorList>
            <person name="Alessa O."/>
            <person name="Ogura Y."/>
            <person name="Fujitani Y."/>
            <person name="Takami H."/>
            <person name="Hayashi T."/>
            <person name="Sahin N."/>
            <person name="Tani A."/>
        </authorList>
    </citation>
    <scope>NUCLEOTIDE SEQUENCE</scope>
    <source>
        <strain evidence="2">DSM 23674</strain>
    </source>
</reference>
<name>A0ABQ4TNP0_9HYPH</name>
<keyword evidence="1" id="KW-0812">Transmembrane</keyword>
<keyword evidence="1" id="KW-1133">Transmembrane helix</keyword>
<keyword evidence="1" id="KW-0472">Membrane</keyword>
<dbReference type="Proteomes" id="UP001055101">
    <property type="component" value="Unassembled WGS sequence"/>
</dbReference>
<dbReference type="RefSeq" id="WP_238232502.1">
    <property type="nucleotide sequence ID" value="NZ_BPRA01000016.1"/>
</dbReference>
<evidence type="ECO:0000313" key="3">
    <source>
        <dbReference type="Proteomes" id="UP001055101"/>
    </source>
</evidence>
<proteinExistence type="predicted"/>
<feature type="transmembrane region" description="Helical" evidence="1">
    <location>
        <begin position="21"/>
        <end position="44"/>
    </location>
</feature>
<reference evidence="2" key="2">
    <citation type="submission" date="2021-08" db="EMBL/GenBank/DDBJ databases">
        <authorList>
            <person name="Tani A."/>
            <person name="Ola A."/>
            <person name="Ogura Y."/>
            <person name="Katsura K."/>
            <person name="Hayashi T."/>
        </authorList>
    </citation>
    <scope>NUCLEOTIDE SEQUENCE</scope>
    <source>
        <strain evidence="2">DSM 23674</strain>
    </source>
</reference>
<sequence length="135" mass="13699">MTRASIGDGGGVRGWRVLTAVVALYALVMQAFLGGIVASAAAAAPSALPFDVHCLDKAEAAGRADPSTPQAPAHHHAGCCTAAHPAAGTPPPLSAMTSIVWPARRVVRVIWRMEGFASARAPPFTLASARAPPAA</sequence>
<dbReference type="EMBL" id="BPRA01000016">
    <property type="protein sequence ID" value="GJE56983.1"/>
    <property type="molecule type" value="Genomic_DNA"/>
</dbReference>
<evidence type="ECO:0008006" key="4">
    <source>
        <dbReference type="Google" id="ProtNLM"/>
    </source>
</evidence>
<gene>
    <name evidence="2" type="ORF">EKPJFOCH_3493</name>
</gene>
<evidence type="ECO:0000256" key="1">
    <source>
        <dbReference type="SAM" id="Phobius"/>
    </source>
</evidence>
<comment type="caution">
    <text evidence="2">The sequence shown here is derived from an EMBL/GenBank/DDBJ whole genome shotgun (WGS) entry which is preliminary data.</text>
</comment>
<accession>A0ABQ4TNP0</accession>